<dbReference type="OrthoDB" id="5946061at2759"/>
<evidence type="ECO:0000313" key="2">
    <source>
        <dbReference type="Proteomes" id="UP000694844"/>
    </source>
</evidence>
<feature type="transmembrane region" description="Helical" evidence="1">
    <location>
        <begin position="114"/>
        <end position="133"/>
    </location>
</feature>
<dbReference type="Proteomes" id="UP000694844">
    <property type="component" value="Chromosome 2"/>
</dbReference>
<reference evidence="3" key="1">
    <citation type="submission" date="2025-08" db="UniProtKB">
        <authorList>
            <consortium name="RefSeq"/>
        </authorList>
    </citation>
    <scope>IDENTIFICATION</scope>
    <source>
        <tissue evidence="3">Whole sample</tissue>
    </source>
</reference>
<dbReference type="InterPro" id="IPR032055">
    <property type="entry name" value="TMEM72"/>
</dbReference>
<feature type="transmembrane region" description="Helical" evidence="1">
    <location>
        <begin position="46"/>
        <end position="73"/>
    </location>
</feature>
<organism evidence="2 3">
    <name type="scientific">Crassostrea virginica</name>
    <name type="common">Eastern oyster</name>
    <dbReference type="NCBI Taxonomy" id="6565"/>
    <lineage>
        <taxon>Eukaryota</taxon>
        <taxon>Metazoa</taxon>
        <taxon>Spiralia</taxon>
        <taxon>Lophotrochozoa</taxon>
        <taxon>Mollusca</taxon>
        <taxon>Bivalvia</taxon>
        <taxon>Autobranchia</taxon>
        <taxon>Pteriomorphia</taxon>
        <taxon>Ostreida</taxon>
        <taxon>Ostreoidea</taxon>
        <taxon>Ostreidae</taxon>
        <taxon>Crassostrea</taxon>
    </lineage>
</organism>
<dbReference type="PANTHER" id="PTHR28474:SF1">
    <property type="entry name" value="TRANSMEMBRANE PROTEIN 72"/>
    <property type="match status" value="1"/>
</dbReference>
<dbReference type="AlphaFoldDB" id="A0A8B8CQV0"/>
<dbReference type="GeneID" id="111121292"/>
<accession>A0A8B8CQV0</accession>
<keyword evidence="1" id="KW-1133">Transmembrane helix</keyword>
<name>A0A8B8CQV0_CRAVI</name>
<dbReference type="KEGG" id="cvn:111121292"/>
<gene>
    <name evidence="3" type="primary">LOC111121292</name>
</gene>
<evidence type="ECO:0000256" key="1">
    <source>
        <dbReference type="SAM" id="Phobius"/>
    </source>
</evidence>
<proteinExistence type="predicted"/>
<dbReference type="PANTHER" id="PTHR28474">
    <property type="entry name" value="TRANSMEMBRANE PROTEIN 72"/>
    <property type="match status" value="1"/>
</dbReference>
<dbReference type="Pfam" id="PF16054">
    <property type="entry name" value="TMEM72"/>
    <property type="match status" value="1"/>
</dbReference>
<keyword evidence="1" id="KW-0812">Transmembrane</keyword>
<keyword evidence="2" id="KW-1185">Reference proteome</keyword>
<evidence type="ECO:0000313" key="3">
    <source>
        <dbReference type="RefSeq" id="XP_022318203.1"/>
    </source>
</evidence>
<protein>
    <submittedName>
        <fullName evidence="3">Uncharacterized protein LOC111121292 isoform X1</fullName>
    </submittedName>
</protein>
<feature type="transmembrane region" description="Helical" evidence="1">
    <location>
        <begin position="12"/>
        <end position="34"/>
    </location>
</feature>
<sequence length="191" mass="21912">MGCDRRCTFMLWNIYIGFCRFFGLITALGLWGIGVEAAFYGHYLGFYMIVAAILMTFLEAVFAINMCVLVCVGNDDSTSLCQRFWDAVLWIDNWKKGILYFCFSIPCFIQPHTVWMGIISGVMLVFCSIFYGFKSCYNEEQSLEKVSHNATYDRRYRFDDIQDDIEDSILNPQEGGPGVLSLADQHEILEV</sequence>
<dbReference type="RefSeq" id="XP_022318203.1">
    <property type="nucleotide sequence ID" value="XM_022462495.1"/>
</dbReference>
<keyword evidence="1" id="KW-0472">Membrane</keyword>